<feature type="transmembrane region" description="Helical" evidence="2">
    <location>
        <begin position="433"/>
        <end position="454"/>
    </location>
</feature>
<feature type="transmembrane region" description="Helical" evidence="2">
    <location>
        <begin position="254"/>
        <end position="273"/>
    </location>
</feature>
<evidence type="ECO:0000256" key="1">
    <source>
        <dbReference type="SAM" id="MobiDB-lite"/>
    </source>
</evidence>
<dbReference type="Proteomes" id="UP000237684">
    <property type="component" value="Unassembled WGS sequence"/>
</dbReference>
<dbReference type="RefSeq" id="WP_105483312.1">
    <property type="nucleotide sequence ID" value="NZ_NIGF01000006.1"/>
</dbReference>
<dbReference type="InParanoid" id="A0A2S8STP4"/>
<accession>A0A2S8STP4</accession>
<evidence type="ECO:0000313" key="4">
    <source>
        <dbReference type="Proteomes" id="UP000237684"/>
    </source>
</evidence>
<keyword evidence="2" id="KW-1133">Transmembrane helix</keyword>
<feature type="transmembrane region" description="Helical" evidence="2">
    <location>
        <begin position="293"/>
        <end position="314"/>
    </location>
</feature>
<keyword evidence="2" id="KW-0812">Transmembrane</keyword>
<dbReference type="OrthoDB" id="9810209at2"/>
<feature type="transmembrane region" description="Helical" evidence="2">
    <location>
        <begin position="500"/>
        <end position="520"/>
    </location>
</feature>
<feature type="compositionally biased region" description="Pro residues" evidence="1">
    <location>
        <begin position="52"/>
        <end position="61"/>
    </location>
</feature>
<proteinExistence type="predicted"/>
<protein>
    <submittedName>
        <fullName evidence="3">Uncharacterized protein</fullName>
    </submittedName>
</protein>
<organism evidence="3 4">
    <name type="scientific">Abditibacterium utsteinense</name>
    <dbReference type="NCBI Taxonomy" id="1960156"/>
    <lineage>
        <taxon>Bacteria</taxon>
        <taxon>Pseudomonadati</taxon>
        <taxon>Abditibacteriota</taxon>
        <taxon>Abditibacteriia</taxon>
        <taxon>Abditibacteriales</taxon>
        <taxon>Abditibacteriaceae</taxon>
        <taxon>Abditibacterium</taxon>
    </lineage>
</organism>
<sequence length="533" mass="57426">MPDFQFSEADSPPERPQGAPPEGALPAPTNPEPTPAKPTGFQFSTEDVLAPQPAPTPIPKPVVPIPGPPIPNLKAPTVPAPSIPIPQIPTRSIPTPQIPVAKTSAPAVPNPAIPTPQPIAPKAAVPHPVPRPATVPIAVPAPSVVTPEALSDIGEGAPQDNFSRGIWDIGQKIKGVLDALEGPASWLLRVAAVVGICALAYILAATLFGGAGQSGNPKMAELTKNLDVASRTFMFCLIAASVATLLLGYEDNRLGIAVVVIGLLFHFGVPIVIKQFVGVTRATLPIAAHFRQGGYFVVMVGLVKAVADTAIWLWNLPEKMKTRHANVGVSNQAEAKQRIIAREANMMSPCWKLPFCRESIRKQCPAFLAKTTCWKFGRGCYCDTEMISRIVRGESLDVIKAPTQQSRQGKPPCGRCYIYLEHQTYKFRMLSPLVLPVTVLATWLVWPIYIRFFAIGDKAFNSIFSTLSFNSSNLTSGDMKSSAEAIDAVSRVGSNSAADIAYITQNLFGVLLGFMLLIYISKFIEWAIYKAKW</sequence>
<keyword evidence="4" id="KW-1185">Reference proteome</keyword>
<name>A0A2S8STP4_9BACT</name>
<gene>
    <name evidence="3" type="ORF">B1R32_10611</name>
</gene>
<feature type="transmembrane region" description="Helical" evidence="2">
    <location>
        <begin position="186"/>
        <end position="208"/>
    </location>
</feature>
<feature type="region of interest" description="Disordered" evidence="1">
    <location>
        <begin position="1"/>
        <end position="61"/>
    </location>
</feature>
<evidence type="ECO:0000256" key="2">
    <source>
        <dbReference type="SAM" id="Phobius"/>
    </source>
</evidence>
<feature type="transmembrane region" description="Helical" evidence="2">
    <location>
        <begin position="228"/>
        <end position="247"/>
    </location>
</feature>
<dbReference type="EMBL" id="NIGF01000006">
    <property type="protein sequence ID" value="PQV64167.1"/>
    <property type="molecule type" value="Genomic_DNA"/>
</dbReference>
<dbReference type="AlphaFoldDB" id="A0A2S8STP4"/>
<comment type="caution">
    <text evidence="3">The sequence shown here is derived from an EMBL/GenBank/DDBJ whole genome shotgun (WGS) entry which is preliminary data.</text>
</comment>
<reference evidence="3 4" key="1">
    <citation type="journal article" date="2018" name="Syst. Appl. Microbiol.">
        <title>Abditibacterium utsteinense sp. nov., the first cultivated member of candidate phylum FBP, isolated from ice-free Antarctic soil samples.</title>
        <authorList>
            <person name="Tahon G."/>
            <person name="Tytgat B."/>
            <person name="Lebbe L."/>
            <person name="Carlier A."/>
            <person name="Willems A."/>
        </authorList>
    </citation>
    <scope>NUCLEOTIDE SEQUENCE [LARGE SCALE GENOMIC DNA]</scope>
    <source>
        <strain evidence="3 4">LMG 29911</strain>
    </source>
</reference>
<keyword evidence="2" id="KW-0472">Membrane</keyword>
<evidence type="ECO:0000313" key="3">
    <source>
        <dbReference type="EMBL" id="PQV64167.1"/>
    </source>
</evidence>